<dbReference type="RefSeq" id="WP_090497833.1">
    <property type="nucleotide sequence ID" value="NZ_FNCH01000003.1"/>
</dbReference>
<organism evidence="3 4">
    <name type="scientific">Pedobacter terrae</name>
    <dbReference type="NCBI Taxonomy" id="405671"/>
    <lineage>
        <taxon>Bacteria</taxon>
        <taxon>Pseudomonadati</taxon>
        <taxon>Bacteroidota</taxon>
        <taxon>Sphingobacteriia</taxon>
        <taxon>Sphingobacteriales</taxon>
        <taxon>Sphingobacteriaceae</taxon>
        <taxon>Pedobacter</taxon>
    </lineage>
</organism>
<proteinExistence type="predicted"/>
<feature type="transmembrane region" description="Helical" evidence="1">
    <location>
        <begin position="100"/>
        <end position="119"/>
    </location>
</feature>
<feature type="transmembrane region" description="Helical" evidence="1">
    <location>
        <begin position="210"/>
        <end position="231"/>
    </location>
</feature>
<dbReference type="GO" id="GO:0080120">
    <property type="term" value="P:CAAX-box protein maturation"/>
    <property type="evidence" value="ECO:0007669"/>
    <property type="project" value="UniProtKB-ARBA"/>
</dbReference>
<evidence type="ECO:0000313" key="3">
    <source>
        <dbReference type="EMBL" id="SDG10507.1"/>
    </source>
</evidence>
<dbReference type="GO" id="GO:0006508">
    <property type="term" value="P:proteolysis"/>
    <property type="evidence" value="ECO:0007669"/>
    <property type="project" value="UniProtKB-KW"/>
</dbReference>
<protein>
    <submittedName>
        <fullName evidence="3">CAAX protease self-immunity</fullName>
    </submittedName>
</protein>
<evidence type="ECO:0000256" key="1">
    <source>
        <dbReference type="SAM" id="Phobius"/>
    </source>
</evidence>
<dbReference type="GO" id="GO:0004175">
    <property type="term" value="F:endopeptidase activity"/>
    <property type="evidence" value="ECO:0007669"/>
    <property type="project" value="UniProtKB-ARBA"/>
</dbReference>
<keyword evidence="3" id="KW-0645">Protease</keyword>
<name>A0A1G7RI95_9SPHI</name>
<dbReference type="InterPro" id="IPR003675">
    <property type="entry name" value="Rce1/LyrA-like_dom"/>
</dbReference>
<dbReference type="AlphaFoldDB" id="A0A1G7RI95"/>
<keyword evidence="1" id="KW-0812">Transmembrane</keyword>
<dbReference type="Pfam" id="PF02517">
    <property type="entry name" value="Rce1-like"/>
    <property type="match status" value="1"/>
</dbReference>
<evidence type="ECO:0000259" key="2">
    <source>
        <dbReference type="Pfam" id="PF02517"/>
    </source>
</evidence>
<accession>A0A1G7RI95</accession>
<keyword evidence="1" id="KW-0472">Membrane</keyword>
<keyword evidence="4" id="KW-1185">Reference proteome</keyword>
<dbReference type="STRING" id="405671.SAMN05421827_103239"/>
<dbReference type="EMBL" id="FNCH01000003">
    <property type="protein sequence ID" value="SDG10507.1"/>
    <property type="molecule type" value="Genomic_DNA"/>
</dbReference>
<gene>
    <name evidence="3" type="ORF">SAMN05421827_103239</name>
</gene>
<feature type="transmembrane region" description="Helical" evidence="1">
    <location>
        <begin position="125"/>
        <end position="142"/>
    </location>
</feature>
<dbReference type="Proteomes" id="UP000199643">
    <property type="component" value="Unassembled WGS sequence"/>
</dbReference>
<dbReference type="OrthoDB" id="1443714at2"/>
<feature type="transmembrane region" description="Helical" evidence="1">
    <location>
        <begin position="71"/>
        <end position="88"/>
    </location>
</feature>
<evidence type="ECO:0000313" key="4">
    <source>
        <dbReference type="Proteomes" id="UP000199643"/>
    </source>
</evidence>
<reference evidence="4" key="1">
    <citation type="submission" date="2016-10" db="EMBL/GenBank/DDBJ databases">
        <authorList>
            <person name="Varghese N."/>
            <person name="Submissions S."/>
        </authorList>
    </citation>
    <scope>NUCLEOTIDE SEQUENCE [LARGE SCALE GENOMIC DNA]</scope>
    <source>
        <strain evidence="4">DSM 17933</strain>
    </source>
</reference>
<keyword evidence="1" id="KW-1133">Transmembrane helix</keyword>
<feature type="transmembrane region" description="Helical" evidence="1">
    <location>
        <begin position="186"/>
        <end position="203"/>
    </location>
</feature>
<feature type="transmembrane region" description="Helical" evidence="1">
    <location>
        <begin position="31"/>
        <end position="51"/>
    </location>
</feature>
<keyword evidence="3" id="KW-0378">Hydrolase</keyword>
<sequence>MIETLSAFWDFLKKPKLLKLSKDNKSLWRDLVWLIILDLLFAGITMGIYYTLIHFEIIDEYVEKFDILKKLGLTVALLTACILAPLLEESLFRWHLRSKYLPIYFVCFTLALIADYFINSPFLKWPIYTFFFFISLIIRGYFKRMNIRKKVVFQRQSFGYLFYYSAIIFGLIHLTNIKDLTLSDPVFIIFVISQFFSGLSMGYMRIKYGLIYSILLHSIFNFIMILLEFFFS</sequence>
<feature type="domain" description="CAAX prenyl protease 2/Lysostaphin resistance protein A-like" evidence="2">
    <location>
        <begin position="73"/>
        <end position="223"/>
    </location>
</feature>
<feature type="transmembrane region" description="Helical" evidence="1">
    <location>
        <begin position="158"/>
        <end position="174"/>
    </location>
</feature>